<feature type="domain" description="RRM" evidence="5">
    <location>
        <begin position="74"/>
        <end position="146"/>
    </location>
</feature>
<gene>
    <name evidence="6" type="ORF">BGZ65_007769</name>
</gene>
<dbReference type="CDD" id="cd12257">
    <property type="entry name" value="RRM1_RBM26_like"/>
    <property type="match status" value="1"/>
</dbReference>
<evidence type="ECO:0000256" key="1">
    <source>
        <dbReference type="ARBA" id="ARBA00022884"/>
    </source>
</evidence>
<evidence type="ECO:0000256" key="2">
    <source>
        <dbReference type="PROSITE-ProRule" id="PRU00176"/>
    </source>
</evidence>
<evidence type="ECO:0000313" key="7">
    <source>
        <dbReference type="Proteomes" id="UP000749646"/>
    </source>
</evidence>
<dbReference type="Proteomes" id="UP000749646">
    <property type="component" value="Unassembled WGS sequence"/>
</dbReference>
<dbReference type="SUPFAM" id="SSF54928">
    <property type="entry name" value="RNA-binding domain, RBD"/>
    <property type="match status" value="1"/>
</dbReference>
<dbReference type="EMBL" id="JAAAHW010001130">
    <property type="protein sequence ID" value="KAF9996654.1"/>
    <property type="molecule type" value="Genomic_DNA"/>
</dbReference>
<feature type="coiled-coil region" evidence="3">
    <location>
        <begin position="202"/>
        <end position="240"/>
    </location>
</feature>
<organism evidence="6 7">
    <name type="scientific">Modicella reniformis</name>
    <dbReference type="NCBI Taxonomy" id="1440133"/>
    <lineage>
        <taxon>Eukaryota</taxon>
        <taxon>Fungi</taxon>
        <taxon>Fungi incertae sedis</taxon>
        <taxon>Mucoromycota</taxon>
        <taxon>Mortierellomycotina</taxon>
        <taxon>Mortierellomycetes</taxon>
        <taxon>Mortierellales</taxon>
        <taxon>Mortierellaceae</taxon>
        <taxon>Modicella</taxon>
    </lineage>
</organism>
<dbReference type="AlphaFoldDB" id="A0A9P6MF44"/>
<dbReference type="PROSITE" id="PS50102">
    <property type="entry name" value="RRM"/>
    <property type="match status" value="2"/>
</dbReference>
<keyword evidence="1 2" id="KW-0694">RNA-binding</keyword>
<dbReference type="PANTHER" id="PTHR14398">
    <property type="entry name" value="RNA RECOGNITION RRM/RNP DOMAIN"/>
    <property type="match status" value="1"/>
</dbReference>
<keyword evidence="3" id="KW-0175">Coiled coil</keyword>
<feature type="compositionally biased region" description="Gly residues" evidence="4">
    <location>
        <begin position="324"/>
        <end position="337"/>
    </location>
</feature>
<dbReference type="InterPro" id="IPR000504">
    <property type="entry name" value="RRM_dom"/>
</dbReference>
<dbReference type="SMART" id="SM00360">
    <property type="entry name" value="RRM"/>
    <property type="match status" value="2"/>
</dbReference>
<reference evidence="6" key="1">
    <citation type="journal article" date="2020" name="Fungal Divers.">
        <title>Resolving the Mortierellaceae phylogeny through synthesis of multi-gene phylogenetics and phylogenomics.</title>
        <authorList>
            <person name="Vandepol N."/>
            <person name="Liber J."/>
            <person name="Desiro A."/>
            <person name="Na H."/>
            <person name="Kennedy M."/>
            <person name="Barry K."/>
            <person name="Grigoriev I.V."/>
            <person name="Miller A.N."/>
            <person name="O'Donnell K."/>
            <person name="Stajich J.E."/>
            <person name="Bonito G."/>
        </authorList>
    </citation>
    <scope>NUCLEOTIDE SEQUENCE</scope>
    <source>
        <strain evidence="6">MES-2147</strain>
    </source>
</reference>
<dbReference type="OrthoDB" id="443401at2759"/>
<sequence length="493" mass="53067">MGPPRLGSRQGGHDGGRGQLDATGRAHLDTTGRGGMRGRGSLRAMRGGRGRGSHPYQLPGHFAGAPSGTAGSKTSLVVEHIPDEYNSIDKVNEFFKQFGNLTNIQVDQSAHKALIQYSTREEANAAYNSPEVIFGNRFVKVYWLPDDLDASTFGRQPKPTGQVRPEKLAGSAALHPHHGPPKPPASSVLMTPERAAELASERAATAAKLQESKKTMQEIQKQKEALIQRQQEEQKRLMQKLFANKNMSEEDKDEILKGLKNIAIEVTKESVDPLAQARANAVAAEAQRQADLQKEAERLEKARLDRELETLSSTDPPAPAAGVDQGGYVGRGRGGFVPRGRGRGTLSNTWTRGGGRGGATLSHNRTLKIDNRSTKISVSNIDEASKTGLREHFESYGELESFTLESDGITATVHYKARKDAETALQQGSQVSDATAPLKLGWISEPQATPITNTPSATAATSAATSTTATTDPAATGAGYESEDEDGERSWKR</sequence>
<accession>A0A9P6MF44</accession>
<feature type="compositionally biased region" description="Low complexity" evidence="4">
    <location>
        <begin position="448"/>
        <end position="478"/>
    </location>
</feature>
<evidence type="ECO:0000313" key="6">
    <source>
        <dbReference type="EMBL" id="KAF9996654.1"/>
    </source>
</evidence>
<keyword evidence="7" id="KW-1185">Reference proteome</keyword>
<dbReference type="InterPro" id="IPR012677">
    <property type="entry name" value="Nucleotide-bd_a/b_plait_sf"/>
</dbReference>
<dbReference type="InterPro" id="IPR035979">
    <property type="entry name" value="RBD_domain_sf"/>
</dbReference>
<dbReference type="Gene3D" id="3.30.70.330">
    <property type="match status" value="2"/>
</dbReference>
<dbReference type="PANTHER" id="PTHR14398:SF0">
    <property type="entry name" value="ZINC FINGER PROTEIN SWM"/>
    <property type="match status" value="1"/>
</dbReference>
<feature type="region of interest" description="Disordered" evidence="4">
    <location>
        <begin position="445"/>
        <end position="493"/>
    </location>
</feature>
<dbReference type="InterPro" id="IPR045137">
    <property type="entry name" value="RBM26/27"/>
</dbReference>
<comment type="caution">
    <text evidence="6">The sequence shown here is derived from an EMBL/GenBank/DDBJ whole genome shotgun (WGS) entry which is preliminary data.</text>
</comment>
<dbReference type="GO" id="GO:0005634">
    <property type="term" value="C:nucleus"/>
    <property type="evidence" value="ECO:0007669"/>
    <property type="project" value="TreeGrafter"/>
</dbReference>
<evidence type="ECO:0000259" key="5">
    <source>
        <dbReference type="PROSITE" id="PS50102"/>
    </source>
</evidence>
<dbReference type="GO" id="GO:0003723">
    <property type="term" value="F:RNA binding"/>
    <property type="evidence" value="ECO:0007669"/>
    <property type="project" value="UniProtKB-UniRule"/>
</dbReference>
<feature type="domain" description="RRM" evidence="5">
    <location>
        <begin position="374"/>
        <end position="445"/>
    </location>
</feature>
<feature type="region of interest" description="Disordered" evidence="4">
    <location>
        <begin position="309"/>
        <end position="362"/>
    </location>
</feature>
<protein>
    <recommendedName>
        <fullName evidence="5">RRM domain-containing protein</fullName>
    </recommendedName>
</protein>
<evidence type="ECO:0000256" key="3">
    <source>
        <dbReference type="SAM" id="Coils"/>
    </source>
</evidence>
<name>A0A9P6MF44_9FUNG</name>
<proteinExistence type="predicted"/>
<evidence type="ECO:0000256" key="4">
    <source>
        <dbReference type="SAM" id="MobiDB-lite"/>
    </source>
</evidence>
<feature type="region of interest" description="Disordered" evidence="4">
    <location>
        <begin position="1"/>
        <end position="72"/>
    </location>
</feature>